<feature type="region of interest" description="Disordered" evidence="5">
    <location>
        <begin position="40"/>
        <end position="82"/>
    </location>
</feature>
<dbReference type="EMBL" id="HG002048">
    <property type="protein sequence ID" value="CDF39510.1"/>
    <property type="molecule type" value="Genomic_DNA"/>
</dbReference>
<organism evidence="7 8">
    <name type="scientific">Chondrus crispus</name>
    <name type="common">Carrageen Irish moss</name>
    <name type="synonym">Polymorpha crispa</name>
    <dbReference type="NCBI Taxonomy" id="2769"/>
    <lineage>
        <taxon>Eukaryota</taxon>
        <taxon>Rhodophyta</taxon>
        <taxon>Florideophyceae</taxon>
        <taxon>Rhodymeniophycidae</taxon>
        <taxon>Gigartinales</taxon>
        <taxon>Gigartinaceae</taxon>
        <taxon>Chondrus</taxon>
    </lineage>
</organism>
<dbReference type="GO" id="GO:0020037">
    <property type="term" value="F:heme binding"/>
    <property type="evidence" value="ECO:0007669"/>
    <property type="project" value="InterPro"/>
</dbReference>
<name>R7QQ72_CHOCR</name>
<dbReference type="PhylomeDB" id="R7QQ72"/>
<dbReference type="PANTHER" id="PTHR11475">
    <property type="entry name" value="OXIDASE/PEROXIDASE"/>
    <property type="match status" value="1"/>
</dbReference>
<keyword evidence="7" id="KW-0575">Peroxidase</keyword>
<keyword evidence="7" id="KW-0560">Oxidoreductase</keyword>
<keyword evidence="4" id="KW-0479">Metal-binding</keyword>
<keyword evidence="3" id="KW-0325">Glycoprotein</keyword>
<evidence type="ECO:0000313" key="8">
    <source>
        <dbReference type="Proteomes" id="UP000012073"/>
    </source>
</evidence>
<evidence type="ECO:0000256" key="6">
    <source>
        <dbReference type="SAM" id="SignalP"/>
    </source>
</evidence>
<dbReference type="PANTHER" id="PTHR11475:SF4">
    <property type="entry name" value="CHORION PEROXIDASE"/>
    <property type="match status" value="1"/>
</dbReference>
<comment type="subcellular location">
    <subcellularLocation>
        <location evidence="1">Secreted</location>
    </subcellularLocation>
</comment>
<dbReference type="OrthoDB" id="823504at2759"/>
<dbReference type="InterPro" id="IPR010255">
    <property type="entry name" value="Haem_peroxidase_sf"/>
</dbReference>
<dbReference type="PROSITE" id="PS50292">
    <property type="entry name" value="PEROXIDASE_3"/>
    <property type="match status" value="1"/>
</dbReference>
<accession>R7QQ72</accession>
<dbReference type="Pfam" id="PF03098">
    <property type="entry name" value="An_peroxidase"/>
    <property type="match status" value="1"/>
</dbReference>
<dbReference type="GeneID" id="17327140"/>
<dbReference type="PRINTS" id="PR00457">
    <property type="entry name" value="ANPEROXIDASE"/>
</dbReference>
<dbReference type="SUPFAM" id="SSF48113">
    <property type="entry name" value="Heme-dependent peroxidases"/>
    <property type="match status" value="1"/>
</dbReference>
<dbReference type="RefSeq" id="XP_005719421.1">
    <property type="nucleotide sequence ID" value="XM_005719364.1"/>
</dbReference>
<evidence type="ECO:0000313" key="7">
    <source>
        <dbReference type="EMBL" id="CDF39510.1"/>
    </source>
</evidence>
<protein>
    <submittedName>
        <fullName evidence="7">Animal heme peroxidase homologue</fullName>
    </submittedName>
</protein>
<feature type="signal peptide" evidence="6">
    <location>
        <begin position="1"/>
        <end position="22"/>
    </location>
</feature>
<proteinExistence type="predicted"/>
<dbReference type="Proteomes" id="UP000012073">
    <property type="component" value="Unassembled WGS sequence"/>
</dbReference>
<dbReference type="InterPro" id="IPR037120">
    <property type="entry name" value="Haem_peroxidase_sf_animal"/>
</dbReference>
<dbReference type="GO" id="GO:0046872">
    <property type="term" value="F:metal ion binding"/>
    <property type="evidence" value="ECO:0007669"/>
    <property type="project" value="UniProtKB-KW"/>
</dbReference>
<evidence type="ECO:0000256" key="5">
    <source>
        <dbReference type="SAM" id="MobiDB-lite"/>
    </source>
</evidence>
<sequence>MSLLRLLFGLCALLAFVPFALAQAPVVDGEDQEFLAPVAPAETLPSPSPNRSAAPSVQPERRPFPGVESPPPIELGPTPVPPPLTCRRQRIRSLSGQCTSAFESTWAEAQRTQLSYLRDHTSHVPTGTGLKSAREISNIISDQRTDIFNSKSISELFVFFGQFIDHNLVATPTSDIEKFDIVVPAGDPRFTGSSMSFKRSLRGFTGEGTNERPINTLSSALDLSAVYGVNDPRNSFLLQRDSRGELTGKMKVSLGDLLPFNSDGFNNAPNSASARFYLAGDHRANEHPMLTAIHTLFVREHNRLVDEIRVNFPEDRVRRLSTSTIFEWARQINIAQFQKIVYEEFLPAIFGRRFRRYRGYRQAVNPTVSDIFAGAAFRVGHTMVGNVVTRRGRFGPLPPLTLKSVFFKEFGLQETEEVDNLFRGAIGTKAQEVDLEVHDILRNMLFEFVSGEEGFDLIALNIQRGRDHALPTYNQIREIFGLPRATSFIGITGDLPSANKLSNAYEGDVDKIEAWPGLVAERKSGRAGLGETMRRVWEIEFLRLRDGDQFFYLRRRKSIARVLQMFMPNVIRPIFSKRTKIFRDIILRNTDIRASEIPLNIFKA</sequence>
<reference evidence="8" key="1">
    <citation type="journal article" date="2013" name="Proc. Natl. Acad. Sci. U.S.A.">
        <title>Genome structure and metabolic features in the red seaweed Chondrus crispus shed light on evolution of the Archaeplastida.</title>
        <authorList>
            <person name="Collen J."/>
            <person name="Porcel B."/>
            <person name="Carre W."/>
            <person name="Ball S.G."/>
            <person name="Chaparro C."/>
            <person name="Tonon T."/>
            <person name="Barbeyron T."/>
            <person name="Michel G."/>
            <person name="Noel B."/>
            <person name="Valentin K."/>
            <person name="Elias M."/>
            <person name="Artiguenave F."/>
            <person name="Arun A."/>
            <person name="Aury J.M."/>
            <person name="Barbosa-Neto J.F."/>
            <person name="Bothwell J.H."/>
            <person name="Bouget F.Y."/>
            <person name="Brillet L."/>
            <person name="Cabello-Hurtado F."/>
            <person name="Capella-Gutierrez S."/>
            <person name="Charrier B."/>
            <person name="Cladiere L."/>
            <person name="Cock J.M."/>
            <person name="Coelho S.M."/>
            <person name="Colleoni C."/>
            <person name="Czjzek M."/>
            <person name="Da Silva C."/>
            <person name="Delage L."/>
            <person name="Denoeud F."/>
            <person name="Deschamps P."/>
            <person name="Dittami S.M."/>
            <person name="Gabaldon T."/>
            <person name="Gachon C.M."/>
            <person name="Groisillier A."/>
            <person name="Herve C."/>
            <person name="Jabbari K."/>
            <person name="Katinka M."/>
            <person name="Kloareg B."/>
            <person name="Kowalczyk N."/>
            <person name="Labadie K."/>
            <person name="Leblanc C."/>
            <person name="Lopez P.J."/>
            <person name="McLachlan D.H."/>
            <person name="Meslet-Cladiere L."/>
            <person name="Moustafa A."/>
            <person name="Nehr Z."/>
            <person name="Nyvall Collen P."/>
            <person name="Panaud O."/>
            <person name="Partensky F."/>
            <person name="Poulain J."/>
            <person name="Rensing S.A."/>
            <person name="Rousvoal S."/>
            <person name="Samson G."/>
            <person name="Symeonidi A."/>
            <person name="Weissenbach J."/>
            <person name="Zambounis A."/>
            <person name="Wincker P."/>
            <person name="Boyen C."/>
        </authorList>
    </citation>
    <scope>NUCLEOTIDE SEQUENCE [LARGE SCALE GENOMIC DNA]</scope>
    <source>
        <strain evidence="8">cv. Stackhouse</strain>
    </source>
</reference>
<dbReference type="KEGG" id="ccp:CHC_T00010243001"/>
<dbReference type="GO" id="GO:0004601">
    <property type="term" value="F:peroxidase activity"/>
    <property type="evidence" value="ECO:0007669"/>
    <property type="project" value="UniProtKB-KW"/>
</dbReference>
<keyword evidence="2" id="KW-0964">Secreted</keyword>
<evidence type="ECO:0000256" key="2">
    <source>
        <dbReference type="ARBA" id="ARBA00022525"/>
    </source>
</evidence>
<evidence type="ECO:0000256" key="3">
    <source>
        <dbReference type="ARBA" id="ARBA00023180"/>
    </source>
</evidence>
<feature type="binding site" description="axial binding residue" evidence="4">
    <location>
        <position position="381"/>
    </location>
    <ligand>
        <name>heme b</name>
        <dbReference type="ChEBI" id="CHEBI:60344"/>
    </ligand>
    <ligandPart>
        <name>Fe</name>
        <dbReference type="ChEBI" id="CHEBI:18248"/>
    </ligandPart>
</feature>
<dbReference type="Gene3D" id="1.10.640.10">
    <property type="entry name" value="Haem peroxidase domain superfamily, animal type"/>
    <property type="match status" value="1"/>
</dbReference>
<dbReference type="InterPro" id="IPR019791">
    <property type="entry name" value="Haem_peroxidase_animal"/>
</dbReference>
<evidence type="ECO:0000256" key="1">
    <source>
        <dbReference type="ARBA" id="ARBA00004613"/>
    </source>
</evidence>
<dbReference type="GO" id="GO:0005576">
    <property type="term" value="C:extracellular region"/>
    <property type="evidence" value="ECO:0007669"/>
    <property type="project" value="UniProtKB-SubCell"/>
</dbReference>
<keyword evidence="4" id="KW-0408">Iron</keyword>
<feature type="compositionally biased region" description="Pro residues" evidence="5">
    <location>
        <begin position="68"/>
        <end position="82"/>
    </location>
</feature>
<gene>
    <name evidence="7" type="ORF">CHC_T00010243001</name>
</gene>
<evidence type="ECO:0000256" key="4">
    <source>
        <dbReference type="PIRSR" id="PIRSR619791-2"/>
    </source>
</evidence>
<keyword evidence="4" id="KW-0349">Heme</keyword>
<keyword evidence="6" id="KW-0732">Signal</keyword>
<keyword evidence="8" id="KW-1185">Reference proteome</keyword>
<dbReference type="AlphaFoldDB" id="R7QQ72"/>
<dbReference type="GO" id="GO:0006979">
    <property type="term" value="P:response to oxidative stress"/>
    <property type="evidence" value="ECO:0007669"/>
    <property type="project" value="InterPro"/>
</dbReference>
<dbReference type="Gramene" id="CDF39510">
    <property type="protein sequence ID" value="CDF39510"/>
    <property type="gene ID" value="CHC_T00010243001"/>
</dbReference>
<feature type="chain" id="PRO_5004442988" evidence="6">
    <location>
        <begin position="23"/>
        <end position="604"/>
    </location>
</feature>